<dbReference type="OMA" id="QDWYDNE"/>
<dbReference type="GeneID" id="19901166"/>
<evidence type="ECO:0000313" key="1">
    <source>
        <dbReference type="EMBL" id="EON64622.1"/>
    </source>
</evidence>
<dbReference type="OrthoDB" id="2851338at2759"/>
<dbReference type="HOGENOM" id="CLU_073903_1_1_1"/>
<name>R7YRT9_CONA1</name>
<reference evidence="2" key="1">
    <citation type="submission" date="2012-06" db="EMBL/GenBank/DDBJ databases">
        <title>The genome sequence of Coniosporium apollinis CBS 100218.</title>
        <authorList>
            <consortium name="The Broad Institute Genome Sequencing Platform"/>
            <person name="Cuomo C."/>
            <person name="Gorbushina A."/>
            <person name="Noack S."/>
            <person name="Walker B."/>
            <person name="Young S.K."/>
            <person name="Zeng Q."/>
            <person name="Gargeya S."/>
            <person name="Fitzgerald M."/>
            <person name="Haas B."/>
            <person name="Abouelleil A."/>
            <person name="Alvarado L."/>
            <person name="Arachchi H.M."/>
            <person name="Berlin A.M."/>
            <person name="Chapman S.B."/>
            <person name="Goldberg J."/>
            <person name="Griggs A."/>
            <person name="Gujja S."/>
            <person name="Hansen M."/>
            <person name="Howarth C."/>
            <person name="Imamovic A."/>
            <person name="Larimer J."/>
            <person name="McCowan C."/>
            <person name="Montmayeur A."/>
            <person name="Murphy C."/>
            <person name="Neiman D."/>
            <person name="Pearson M."/>
            <person name="Priest M."/>
            <person name="Roberts A."/>
            <person name="Saif S."/>
            <person name="Shea T."/>
            <person name="Sisk P."/>
            <person name="Sykes S."/>
            <person name="Wortman J."/>
            <person name="Nusbaum C."/>
            <person name="Birren B."/>
        </authorList>
    </citation>
    <scope>NUCLEOTIDE SEQUENCE [LARGE SCALE GENOMIC DNA]</scope>
    <source>
        <strain evidence="2">CBS 100218</strain>
    </source>
</reference>
<keyword evidence="2" id="KW-1185">Reference proteome</keyword>
<organism evidence="1 2">
    <name type="scientific">Coniosporium apollinis (strain CBS 100218)</name>
    <name type="common">Rock-inhabiting black yeast</name>
    <dbReference type="NCBI Taxonomy" id="1168221"/>
    <lineage>
        <taxon>Eukaryota</taxon>
        <taxon>Fungi</taxon>
        <taxon>Dikarya</taxon>
        <taxon>Ascomycota</taxon>
        <taxon>Pezizomycotina</taxon>
        <taxon>Dothideomycetes</taxon>
        <taxon>Dothideomycetes incertae sedis</taxon>
        <taxon>Coniosporium</taxon>
    </lineage>
</organism>
<sequence>MITPPPTDLVWVASRITKPQNLTPSAFCDWYENTHIQEVTALSGIPSAARYELLPGFDFPGALAHPWLTLYEMREVGFRKTEEFRGLNGQSRPDERLLERVFRNAEFDTRFWRCVQVHEGVGVKKGPAPLIISAALTPSSSAEADFDAWYRQEHVPMISQCPGYVRTRRYRLVDASLLHEFDRRESPAPSWLALHEFEGTELPMAELLKCDETEWSKRVVAGLEKMEAGFYRLKRVYEEDVGAKL</sequence>
<gene>
    <name evidence="1" type="ORF">W97_03855</name>
</gene>
<dbReference type="AlphaFoldDB" id="R7YRT9"/>
<dbReference type="SUPFAM" id="SSF54909">
    <property type="entry name" value="Dimeric alpha+beta barrel"/>
    <property type="match status" value="1"/>
</dbReference>
<protein>
    <recommendedName>
        <fullName evidence="3">EthD domain-containing protein</fullName>
    </recommendedName>
</protein>
<dbReference type="InterPro" id="IPR011008">
    <property type="entry name" value="Dimeric_a/b-barrel"/>
</dbReference>
<dbReference type="Proteomes" id="UP000016924">
    <property type="component" value="Unassembled WGS sequence"/>
</dbReference>
<dbReference type="RefSeq" id="XP_007779939.1">
    <property type="nucleotide sequence ID" value="XM_007781749.1"/>
</dbReference>
<proteinExistence type="predicted"/>
<evidence type="ECO:0000313" key="2">
    <source>
        <dbReference type="Proteomes" id="UP000016924"/>
    </source>
</evidence>
<evidence type="ECO:0008006" key="3">
    <source>
        <dbReference type="Google" id="ProtNLM"/>
    </source>
</evidence>
<dbReference type="EMBL" id="JH767569">
    <property type="protein sequence ID" value="EON64622.1"/>
    <property type="molecule type" value="Genomic_DNA"/>
</dbReference>
<accession>R7YRT9</accession>
<dbReference type="eggNOG" id="ENOG502SR7C">
    <property type="taxonomic scope" value="Eukaryota"/>
</dbReference>